<evidence type="ECO:0000313" key="13">
    <source>
        <dbReference type="EMBL" id="KAL0851378.1"/>
    </source>
</evidence>
<evidence type="ECO:0000256" key="12">
    <source>
        <dbReference type="SAM" id="Phobius"/>
    </source>
</evidence>
<organism evidence="13 16">
    <name type="scientific">Loxostege sticticalis</name>
    <name type="common">Beet webworm moth</name>
    <dbReference type="NCBI Taxonomy" id="481309"/>
    <lineage>
        <taxon>Eukaryota</taxon>
        <taxon>Metazoa</taxon>
        <taxon>Ecdysozoa</taxon>
        <taxon>Arthropoda</taxon>
        <taxon>Hexapoda</taxon>
        <taxon>Insecta</taxon>
        <taxon>Pterygota</taxon>
        <taxon>Neoptera</taxon>
        <taxon>Endopterygota</taxon>
        <taxon>Lepidoptera</taxon>
        <taxon>Glossata</taxon>
        <taxon>Ditrysia</taxon>
        <taxon>Pyraloidea</taxon>
        <taxon>Crambidae</taxon>
        <taxon>Pyraustinae</taxon>
        <taxon>Loxostege</taxon>
    </lineage>
</organism>
<evidence type="ECO:0000256" key="3">
    <source>
        <dbReference type="ARBA" id="ARBA00022448"/>
    </source>
</evidence>
<feature type="transmembrane region" description="Helical" evidence="12">
    <location>
        <begin position="447"/>
        <end position="470"/>
    </location>
</feature>
<evidence type="ECO:0000256" key="7">
    <source>
        <dbReference type="ARBA" id="ARBA00023053"/>
    </source>
</evidence>
<dbReference type="AlphaFoldDB" id="A0ABD0TQC8"/>
<dbReference type="PANTHER" id="PTHR42985:SF5">
    <property type="entry name" value="FI02094P-RELATED"/>
    <property type="match status" value="1"/>
</dbReference>
<feature type="transmembrane region" description="Helical" evidence="12">
    <location>
        <begin position="132"/>
        <end position="155"/>
    </location>
</feature>
<gene>
    <name evidence="14" type="ORF">ABMA27_006932</name>
    <name evidence="13" type="ORF">ABMA28_007194</name>
</gene>
<comment type="subcellular location">
    <subcellularLocation>
        <location evidence="1">Cell membrane</location>
        <topology evidence="1">Multi-pass membrane protein</topology>
    </subcellularLocation>
</comment>
<dbReference type="InterPro" id="IPR051163">
    <property type="entry name" value="Sodium:Solute_Symporter_SSF"/>
</dbReference>
<dbReference type="NCBIfam" id="TIGR00813">
    <property type="entry name" value="sss"/>
    <property type="match status" value="1"/>
</dbReference>
<feature type="transmembrane region" description="Helical" evidence="12">
    <location>
        <begin position="90"/>
        <end position="111"/>
    </location>
</feature>
<comment type="caution">
    <text evidence="13">The sequence shown here is derived from an EMBL/GenBank/DDBJ whole genome shotgun (WGS) entry which is preliminary data.</text>
</comment>
<reference evidence="15 16" key="1">
    <citation type="submission" date="2024-06" db="EMBL/GenBank/DDBJ databases">
        <title>A chromosome-level genome assembly of beet webworm, Loxostege sticticalis.</title>
        <authorList>
            <person name="Zhang Y."/>
        </authorList>
    </citation>
    <scope>NUCLEOTIDE SEQUENCE [LARGE SCALE GENOMIC DNA]</scope>
    <source>
        <strain evidence="14">AQ026</strain>
        <strain evidence="13">AQ028</strain>
        <tissue evidence="13">Male pupae</tissue>
        <tissue evidence="14">Whole body</tissue>
    </source>
</reference>
<evidence type="ECO:0000313" key="14">
    <source>
        <dbReference type="EMBL" id="KAL0901754.1"/>
    </source>
</evidence>
<keyword evidence="4" id="KW-1003">Cell membrane</keyword>
<evidence type="ECO:0000256" key="9">
    <source>
        <dbReference type="ARBA" id="ARBA00023136"/>
    </source>
</evidence>
<evidence type="ECO:0000256" key="8">
    <source>
        <dbReference type="ARBA" id="ARBA00023065"/>
    </source>
</evidence>
<dbReference type="GO" id="GO:0005886">
    <property type="term" value="C:plasma membrane"/>
    <property type="evidence" value="ECO:0007669"/>
    <property type="project" value="UniProtKB-SubCell"/>
</dbReference>
<keyword evidence="6 12" id="KW-1133">Transmembrane helix</keyword>
<keyword evidence="8" id="KW-0406">Ion transport</keyword>
<evidence type="ECO:0000313" key="16">
    <source>
        <dbReference type="Proteomes" id="UP001549921"/>
    </source>
</evidence>
<accession>A0ABD0TQC8</accession>
<comment type="similarity">
    <text evidence="2 11">Belongs to the sodium:solute symporter (SSF) (TC 2.A.21) family.</text>
</comment>
<keyword evidence="9 12" id="KW-0472">Membrane</keyword>
<keyword evidence="10" id="KW-0739">Sodium transport</keyword>
<dbReference type="InterPro" id="IPR038377">
    <property type="entry name" value="Na/Glc_symporter_sf"/>
</dbReference>
<dbReference type="CDD" id="cd11492">
    <property type="entry name" value="SLC5sbd_NIS-SMVT"/>
    <property type="match status" value="1"/>
</dbReference>
<feature type="transmembrane region" description="Helical" evidence="12">
    <location>
        <begin position="389"/>
        <end position="409"/>
    </location>
</feature>
<dbReference type="InterPro" id="IPR001734">
    <property type="entry name" value="Na/solute_symporter"/>
</dbReference>
<dbReference type="Gene3D" id="1.20.1730.10">
    <property type="entry name" value="Sodium/glucose cotransporter"/>
    <property type="match status" value="1"/>
</dbReference>
<dbReference type="Pfam" id="PF00474">
    <property type="entry name" value="SSF"/>
    <property type="match status" value="1"/>
</dbReference>
<dbReference type="GO" id="GO:0022857">
    <property type="term" value="F:transmembrane transporter activity"/>
    <property type="evidence" value="ECO:0007669"/>
    <property type="project" value="UniProtKB-ARBA"/>
</dbReference>
<proteinExistence type="inferred from homology"/>
<feature type="transmembrane region" description="Helical" evidence="12">
    <location>
        <begin position="415"/>
        <end position="440"/>
    </location>
</feature>
<dbReference type="Proteomes" id="UP001549920">
    <property type="component" value="Unassembled WGS sequence"/>
</dbReference>
<dbReference type="EMBL" id="JBEUOH010000002">
    <property type="protein sequence ID" value="KAL0901754.1"/>
    <property type="molecule type" value="Genomic_DNA"/>
</dbReference>
<evidence type="ECO:0000256" key="1">
    <source>
        <dbReference type="ARBA" id="ARBA00004651"/>
    </source>
</evidence>
<keyword evidence="5 12" id="KW-0812">Transmembrane</keyword>
<evidence type="ECO:0008006" key="17">
    <source>
        <dbReference type="Google" id="ProtNLM"/>
    </source>
</evidence>
<feature type="transmembrane region" description="Helical" evidence="12">
    <location>
        <begin position="167"/>
        <end position="191"/>
    </location>
</feature>
<keyword evidence="3" id="KW-0813">Transport</keyword>
<dbReference type="EMBL" id="JBEUOH010000002">
    <property type="protein sequence ID" value="KAL0901755.1"/>
    <property type="molecule type" value="Genomic_DNA"/>
</dbReference>
<feature type="transmembrane region" description="Helical" evidence="12">
    <location>
        <begin position="59"/>
        <end position="78"/>
    </location>
</feature>
<feature type="transmembrane region" description="Helical" evidence="12">
    <location>
        <begin position="280"/>
        <end position="307"/>
    </location>
</feature>
<feature type="transmembrane region" description="Helical" evidence="12">
    <location>
        <begin position="18"/>
        <end position="38"/>
    </location>
</feature>
<feature type="transmembrane region" description="Helical" evidence="12">
    <location>
        <begin position="515"/>
        <end position="533"/>
    </location>
</feature>
<evidence type="ECO:0000256" key="11">
    <source>
        <dbReference type="RuleBase" id="RU362091"/>
    </source>
</evidence>
<evidence type="ECO:0000313" key="15">
    <source>
        <dbReference type="Proteomes" id="UP001549920"/>
    </source>
</evidence>
<name>A0ABD0TQC8_LOXSC</name>
<sequence>MAESEVNEMVHQMQRFSWVDYVVFVCMLAISAVVGVYWGFMKKQTTQNDYLLGGRNMKVVPVAMSLVASFVSGITLLGSPTEVYMYGTQYAFIMGGIFLMSFVMTQVYLPVFHDLQITSNYEYLSMRFDNRVRLFGSILFAFTLIGWLPIVIYVPALAFNQVTGVDIHVITPIVCIVCIFYTSAGGLQAVVWTDVIQITAMFGAMALVAIKGTLDVGGIGVVWQRNMDSGRIEPPNWDPNPLARHTIWNLVVGGLVYWLQANSVNQTMVQRYLALPTLRGAKCAVILFCIGISVLYCFCLYCGLLIYARFYDCDPLQTKLAKAKDQLLPLLVMDVLGDIPGLPGVFVAGIFSAALSSLSTSLNSMSAVVLEDFYKPFFKKELSDRQANWLMRGVVILLGCLCVALVFIVEKMGTILQLTMTLEAMTMGPQLGVFTMGILMPWVDATGALVGGVSGLATMSWWCLTAQMAIARGQITHPHKDLSIDGCQYNFTVVETVSQSPDEIEDVNPLLRVSYMWYTLAGAVVTMCVGAAVSRVNRVRGKAYVPPAPKLLAPQLRRLYREPPHPAEEPFIRAYGHNKDPCQVNSTSINMKPINECEEIS</sequence>
<evidence type="ECO:0000256" key="6">
    <source>
        <dbReference type="ARBA" id="ARBA00022989"/>
    </source>
</evidence>
<feature type="transmembrane region" description="Helical" evidence="12">
    <location>
        <begin position="242"/>
        <end position="259"/>
    </location>
</feature>
<dbReference type="Proteomes" id="UP001549921">
    <property type="component" value="Unassembled WGS sequence"/>
</dbReference>
<keyword evidence="15" id="KW-1185">Reference proteome</keyword>
<dbReference type="PROSITE" id="PS50283">
    <property type="entry name" value="NA_SOLUT_SYMP_3"/>
    <property type="match status" value="1"/>
</dbReference>
<feature type="transmembrane region" description="Helical" evidence="12">
    <location>
        <begin position="198"/>
        <end position="222"/>
    </location>
</feature>
<evidence type="ECO:0000256" key="5">
    <source>
        <dbReference type="ARBA" id="ARBA00022692"/>
    </source>
</evidence>
<dbReference type="GO" id="GO:0006814">
    <property type="term" value="P:sodium ion transport"/>
    <property type="evidence" value="ECO:0007669"/>
    <property type="project" value="UniProtKB-KW"/>
</dbReference>
<evidence type="ECO:0000256" key="4">
    <source>
        <dbReference type="ARBA" id="ARBA00022475"/>
    </source>
</evidence>
<dbReference type="PANTHER" id="PTHR42985">
    <property type="entry name" value="SODIUM-COUPLED MONOCARBOXYLATE TRANSPORTER"/>
    <property type="match status" value="1"/>
</dbReference>
<dbReference type="EMBL" id="JBEDNZ010000002">
    <property type="protein sequence ID" value="KAL0851378.1"/>
    <property type="molecule type" value="Genomic_DNA"/>
</dbReference>
<evidence type="ECO:0000256" key="10">
    <source>
        <dbReference type="ARBA" id="ARBA00023201"/>
    </source>
</evidence>
<evidence type="ECO:0000256" key="2">
    <source>
        <dbReference type="ARBA" id="ARBA00006434"/>
    </source>
</evidence>
<protein>
    <recommendedName>
        <fullName evidence="17">Sodium-coupled monocarboxylate transporter 1</fullName>
    </recommendedName>
</protein>
<keyword evidence="7" id="KW-0915">Sodium</keyword>